<feature type="transmembrane region" description="Helical" evidence="1">
    <location>
        <begin position="56"/>
        <end position="75"/>
    </location>
</feature>
<sequence length="77" mass="7922">MAGFVAVALRGLCGSCGCAWGRGGSCGCAWGRGGSCGCVGLLCSSVGLGSSTWGVVFFWGCVVGLLGFWVWCWGFRW</sequence>
<name>A0A3A4JY33_9NOCA</name>
<comment type="caution">
    <text evidence="2">The sequence shown here is derived from an EMBL/GenBank/DDBJ whole genome shotgun (WGS) entry which is preliminary data.</text>
</comment>
<organism evidence="2 3">
    <name type="scientific">Nocardia panacis</name>
    <dbReference type="NCBI Taxonomy" id="2340916"/>
    <lineage>
        <taxon>Bacteria</taxon>
        <taxon>Bacillati</taxon>
        <taxon>Actinomycetota</taxon>
        <taxon>Actinomycetes</taxon>
        <taxon>Mycobacteriales</taxon>
        <taxon>Nocardiaceae</taxon>
        <taxon>Nocardia</taxon>
    </lineage>
</organism>
<reference evidence="2 3" key="1">
    <citation type="submission" date="2018-09" db="EMBL/GenBank/DDBJ databases">
        <title>YIM PH21274 draft genome.</title>
        <authorList>
            <person name="Miao C."/>
        </authorList>
    </citation>
    <scope>NUCLEOTIDE SEQUENCE [LARGE SCALE GENOMIC DNA]</scope>
    <source>
        <strain evidence="2 3">YIM PH 21724</strain>
    </source>
</reference>
<evidence type="ECO:0000313" key="3">
    <source>
        <dbReference type="Proteomes" id="UP000266677"/>
    </source>
</evidence>
<protein>
    <submittedName>
        <fullName evidence="2">Uncharacterized protein</fullName>
    </submittedName>
</protein>
<proteinExistence type="predicted"/>
<keyword evidence="1" id="KW-0472">Membrane</keyword>
<evidence type="ECO:0000256" key="1">
    <source>
        <dbReference type="SAM" id="Phobius"/>
    </source>
</evidence>
<keyword evidence="1" id="KW-0812">Transmembrane</keyword>
<gene>
    <name evidence="2" type="ORF">D5S18_31715</name>
</gene>
<dbReference type="AlphaFoldDB" id="A0A3A4JY33"/>
<dbReference type="Proteomes" id="UP000266677">
    <property type="component" value="Unassembled WGS sequence"/>
</dbReference>
<evidence type="ECO:0000313" key="2">
    <source>
        <dbReference type="EMBL" id="RJO69220.1"/>
    </source>
</evidence>
<accession>A0A3A4JY33</accession>
<dbReference type="EMBL" id="QZFU01000045">
    <property type="protein sequence ID" value="RJO69220.1"/>
    <property type="molecule type" value="Genomic_DNA"/>
</dbReference>
<keyword evidence="1" id="KW-1133">Transmembrane helix</keyword>
<keyword evidence="3" id="KW-1185">Reference proteome</keyword>